<dbReference type="InterPro" id="IPR013325">
    <property type="entry name" value="RNA_pol_sigma_r2"/>
</dbReference>
<dbReference type="NCBIfam" id="TIGR02937">
    <property type="entry name" value="sigma70-ECF"/>
    <property type="match status" value="1"/>
</dbReference>
<accession>A0A4U0GX19</accession>
<dbReference type="Pfam" id="PF04542">
    <property type="entry name" value="Sigma70_r2"/>
    <property type="match status" value="1"/>
</dbReference>
<protein>
    <submittedName>
        <fullName evidence="7">RNA polymerase sigma-70 factor</fullName>
    </submittedName>
</protein>
<comment type="caution">
    <text evidence="7">The sequence shown here is derived from an EMBL/GenBank/DDBJ whole genome shotgun (WGS) entry which is preliminary data.</text>
</comment>
<evidence type="ECO:0000259" key="5">
    <source>
        <dbReference type="Pfam" id="PF04542"/>
    </source>
</evidence>
<gene>
    <name evidence="7" type="ORF">FAZ19_15575</name>
</gene>
<dbReference type="NCBIfam" id="TIGR02985">
    <property type="entry name" value="Sig70_bacteroi1"/>
    <property type="match status" value="1"/>
</dbReference>
<dbReference type="GO" id="GO:0016987">
    <property type="term" value="F:sigma factor activity"/>
    <property type="evidence" value="ECO:0007669"/>
    <property type="project" value="UniProtKB-KW"/>
</dbReference>
<dbReference type="InterPro" id="IPR013324">
    <property type="entry name" value="RNA_pol_sigma_r3/r4-like"/>
</dbReference>
<dbReference type="InterPro" id="IPR039425">
    <property type="entry name" value="RNA_pol_sigma-70-like"/>
</dbReference>
<dbReference type="InterPro" id="IPR014284">
    <property type="entry name" value="RNA_pol_sigma-70_dom"/>
</dbReference>
<dbReference type="SUPFAM" id="SSF88946">
    <property type="entry name" value="Sigma2 domain of RNA polymerase sigma factors"/>
    <property type="match status" value="1"/>
</dbReference>
<evidence type="ECO:0000313" key="8">
    <source>
        <dbReference type="Proteomes" id="UP000309872"/>
    </source>
</evidence>
<dbReference type="SUPFAM" id="SSF88659">
    <property type="entry name" value="Sigma3 and sigma4 domains of RNA polymerase sigma factors"/>
    <property type="match status" value="1"/>
</dbReference>
<evidence type="ECO:0000256" key="4">
    <source>
        <dbReference type="ARBA" id="ARBA00023163"/>
    </source>
</evidence>
<dbReference type="PANTHER" id="PTHR43133">
    <property type="entry name" value="RNA POLYMERASE ECF-TYPE SIGMA FACTO"/>
    <property type="match status" value="1"/>
</dbReference>
<dbReference type="InterPro" id="IPR013249">
    <property type="entry name" value="RNA_pol_sigma70_r4_t2"/>
</dbReference>
<keyword evidence="8" id="KW-1185">Reference proteome</keyword>
<comment type="similarity">
    <text evidence="1">Belongs to the sigma-70 factor family. ECF subfamily.</text>
</comment>
<dbReference type="Proteomes" id="UP000309872">
    <property type="component" value="Unassembled WGS sequence"/>
</dbReference>
<dbReference type="Pfam" id="PF08281">
    <property type="entry name" value="Sigma70_r4_2"/>
    <property type="match status" value="1"/>
</dbReference>
<feature type="domain" description="RNA polymerase sigma factor 70 region 4 type 2" evidence="6">
    <location>
        <begin position="126"/>
        <end position="176"/>
    </location>
</feature>
<evidence type="ECO:0000313" key="7">
    <source>
        <dbReference type="EMBL" id="TJY63695.1"/>
    </source>
</evidence>
<dbReference type="PANTHER" id="PTHR43133:SF46">
    <property type="entry name" value="RNA POLYMERASE SIGMA-70 FACTOR ECF SUBFAMILY"/>
    <property type="match status" value="1"/>
</dbReference>
<dbReference type="InterPro" id="IPR007627">
    <property type="entry name" value="RNA_pol_sigma70_r2"/>
</dbReference>
<dbReference type="AlphaFoldDB" id="A0A4U0GX19"/>
<evidence type="ECO:0000256" key="2">
    <source>
        <dbReference type="ARBA" id="ARBA00023015"/>
    </source>
</evidence>
<feature type="domain" description="RNA polymerase sigma-70 region 2" evidence="5">
    <location>
        <begin position="27"/>
        <end position="89"/>
    </location>
</feature>
<evidence type="ECO:0000256" key="1">
    <source>
        <dbReference type="ARBA" id="ARBA00010641"/>
    </source>
</evidence>
<sequence length="191" mass="22753">MAHKDGKSDEELFFLVQQEDSIAFSILYDRYWQHLIKKSLHKLQDQSDAEEVVQNVFVNLWKWKANIALKGHLKYYIYTMLRHEIFRLLEIRVRESSHLQLDELSLNSIPLDHADMQHMEYLELQDQITHVIDGLPEKCRLIFKMSREEGMTAKQIAEQLDISHRTVETQLRKAIRVLKNAIQRLQVLLFL</sequence>
<keyword evidence="3" id="KW-0731">Sigma factor</keyword>
<dbReference type="InterPro" id="IPR014327">
    <property type="entry name" value="RNA_pol_sigma70_bacteroid"/>
</dbReference>
<dbReference type="GO" id="GO:0003677">
    <property type="term" value="F:DNA binding"/>
    <property type="evidence" value="ECO:0007669"/>
    <property type="project" value="InterPro"/>
</dbReference>
<reference evidence="7 8" key="1">
    <citation type="submission" date="2019-04" db="EMBL/GenBank/DDBJ databases">
        <title>Sphingobacterium olei sp. nov., isolated from oil-contaminated soil.</title>
        <authorList>
            <person name="Liu B."/>
        </authorList>
    </citation>
    <scope>NUCLEOTIDE SEQUENCE [LARGE SCALE GENOMIC DNA]</scope>
    <source>
        <strain evidence="7 8">Y3L14</strain>
    </source>
</reference>
<dbReference type="EMBL" id="SUKA01000005">
    <property type="protein sequence ID" value="TJY63695.1"/>
    <property type="molecule type" value="Genomic_DNA"/>
</dbReference>
<dbReference type="Gene3D" id="1.10.1740.10">
    <property type="match status" value="1"/>
</dbReference>
<keyword evidence="2" id="KW-0805">Transcription regulation</keyword>
<keyword evidence="4" id="KW-0804">Transcription</keyword>
<evidence type="ECO:0000259" key="6">
    <source>
        <dbReference type="Pfam" id="PF08281"/>
    </source>
</evidence>
<organism evidence="7 8">
    <name type="scientific">Sphingobacterium alkalisoli</name>
    <dbReference type="NCBI Taxonomy" id="1874115"/>
    <lineage>
        <taxon>Bacteria</taxon>
        <taxon>Pseudomonadati</taxon>
        <taxon>Bacteroidota</taxon>
        <taxon>Sphingobacteriia</taxon>
        <taxon>Sphingobacteriales</taxon>
        <taxon>Sphingobacteriaceae</taxon>
        <taxon>Sphingobacterium</taxon>
    </lineage>
</organism>
<proteinExistence type="inferred from homology"/>
<dbReference type="CDD" id="cd06171">
    <property type="entry name" value="Sigma70_r4"/>
    <property type="match status" value="1"/>
</dbReference>
<name>A0A4U0GX19_9SPHI</name>
<dbReference type="Gene3D" id="1.10.10.10">
    <property type="entry name" value="Winged helix-like DNA-binding domain superfamily/Winged helix DNA-binding domain"/>
    <property type="match status" value="1"/>
</dbReference>
<evidence type="ECO:0000256" key="3">
    <source>
        <dbReference type="ARBA" id="ARBA00023082"/>
    </source>
</evidence>
<dbReference type="RefSeq" id="WP_136821687.1">
    <property type="nucleotide sequence ID" value="NZ_BMJX01000005.1"/>
</dbReference>
<dbReference type="GO" id="GO:0006352">
    <property type="term" value="P:DNA-templated transcription initiation"/>
    <property type="evidence" value="ECO:0007669"/>
    <property type="project" value="InterPro"/>
</dbReference>
<dbReference type="InterPro" id="IPR036388">
    <property type="entry name" value="WH-like_DNA-bd_sf"/>
</dbReference>
<dbReference type="OrthoDB" id="665981at2"/>